<sequence length="759" mass="86241">MRRLVSVRNRVPHFGSESLRWPRRAVTATAAPSPMHQEPATLMEPRGAVAESLGAADLIKVPEMSSSRLRKISQAAAAEGASLDLWNAVAKRCEETADSLNYWDAVHILQSFTEASVANESLLLCLAEALSAKTSKMATKHVLDLLAVYEAADLRPRALYVELLHSIVRLSRSMYAEEVALTLQALARYNIGNPTVIAQLMRTVASEIKEFRLRYLCATTGALGVLRACPPELLKMLNQRARFEVDTINVQELLDNIQAFPQLEYSWQPYEDLCLEEFMARVAKFRTAEDVDQLVDPFEGLLFLHSRNKLDAGYLRALCQWSLKGVHRPNVRSERRPTSKQLVMLYDFCFEHGIEEEPALQDTLAYFIESGGGIWPERYAEPLRYKKKRKYIRTDDPLKDVELPPLDEDGVVVAEEVKTSRAESIYGEEWESRKPLSASVFAMYPVYNNEMEHLECCDDEEKFEKLCYKKFGRKTPILLDTLNESQVQDILRNLSEDDTNWYFVPLLEESDTDLSRYSPQVKRQLGKLGSYIYGPSTIYSGHCPAYGEHENATQRHHEGMKDMIESRFGWLLDTVRRKLAEEVSDPVEWMSYPYIKMHRGDSLDALPSEFRDLALKVAPPHRDQQFMSYVPKEQQPFAQTLTFTLPIQVPSGGAGLRCFDAFLDKPSGKLLSQQGQELPRTGQAYQQLVSHLPYEDVVYLPGRMLLFSGDQLHAVSPYKNPISSDRRIVLQGHGIFQEGGLSASFTRPFAGEQQVRFCS</sequence>
<evidence type="ECO:0000313" key="2">
    <source>
        <dbReference type="EMBL" id="CAK9081016.1"/>
    </source>
</evidence>
<protein>
    <recommendedName>
        <fullName evidence="1">RNA-editing substrate-binding complex 6 protein domain-containing protein</fullName>
    </recommendedName>
</protein>
<name>A0ABP0PZ02_9DINO</name>
<feature type="domain" description="RNA-editing substrate-binding complex 6 protein" evidence="1">
    <location>
        <begin position="60"/>
        <end position="291"/>
    </location>
</feature>
<comment type="caution">
    <text evidence="2">The sequence shown here is derived from an EMBL/GenBank/DDBJ whole genome shotgun (WGS) entry which is preliminary data.</text>
</comment>
<evidence type="ECO:0000259" key="1">
    <source>
        <dbReference type="Pfam" id="PF26188"/>
    </source>
</evidence>
<gene>
    <name evidence="2" type="ORF">CCMP2556_LOCUS39677</name>
</gene>
<dbReference type="EMBL" id="CAXAMN010023806">
    <property type="protein sequence ID" value="CAK9081016.1"/>
    <property type="molecule type" value="Genomic_DNA"/>
</dbReference>
<dbReference type="Pfam" id="PF26188">
    <property type="entry name" value="RESC6"/>
    <property type="match status" value="1"/>
</dbReference>
<accession>A0ABP0PZ02</accession>
<dbReference type="InterPro" id="IPR058917">
    <property type="entry name" value="RESC6_dom"/>
</dbReference>
<evidence type="ECO:0000313" key="3">
    <source>
        <dbReference type="Proteomes" id="UP001642484"/>
    </source>
</evidence>
<keyword evidence="3" id="KW-1185">Reference proteome</keyword>
<proteinExistence type="predicted"/>
<dbReference type="Proteomes" id="UP001642484">
    <property type="component" value="Unassembled WGS sequence"/>
</dbReference>
<organism evidence="2 3">
    <name type="scientific">Durusdinium trenchii</name>
    <dbReference type="NCBI Taxonomy" id="1381693"/>
    <lineage>
        <taxon>Eukaryota</taxon>
        <taxon>Sar</taxon>
        <taxon>Alveolata</taxon>
        <taxon>Dinophyceae</taxon>
        <taxon>Suessiales</taxon>
        <taxon>Symbiodiniaceae</taxon>
        <taxon>Durusdinium</taxon>
    </lineage>
</organism>
<reference evidence="2 3" key="1">
    <citation type="submission" date="2024-02" db="EMBL/GenBank/DDBJ databases">
        <authorList>
            <person name="Chen Y."/>
            <person name="Shah S."/>
            <person name="Dougan E. K."/>
            <person name="Thang M."/>
            <person name="Chan C."/>
        </authorList>
    </citation>
    <scope>NUCLEOTIDE SEQUENCE [LARGE SCALE GENOMIC DNA]</scope>
</reference>